<reference evidence="3 4" key="1">
    <citation type="submission" date="2016-12" db="EMBL/GenBank/DDBJ databases">
        <title>The genomes of Aspergillus section Nigri reveals drivers in fungal speciation.</title>
        <authorList>
            <consortium name="DOE Joint Genome Institute"/>
            <person name="Vesth T.C."/>
            <person name="Nybo J."/>
            <person name="Theobald S."/>
            <person name="Brandl J."/>
            <person name="Frisvad J.C."/>
            <person name="Nielsen K.F."/>
            <person name="Lyhne E.K."/>
            <person name="Kogle M.E."/>
            <person name="Kuo A."/>
            <person name="Riley R."/>
            <person name="Clum A."/>
            <person name="Nolan M."/>
            <person name="Lipzen A."/>
            <person name="Salamov A."/>
            <person name="Henrissat B."/>
            <person name="Wiebenga A."/>
            <person name="De Vries R.P."/>
            <person name="Grigoriev I.V."/>
            <person name="Mortensen U.H."/>
            <person name="Andersen M.R."/>
            <person name="Baker S.E."/>
        </authorList>
    </citation>
    <scope>NUCLEOTIDE SEQUENCE [LARGE SCALE GENOMIC DNA]</scope>
    <source>
        <strain evidence="3 4">JOP 1030-1</strain>
    </source>
</reference>
<dbReference type="Pfam" id="PF14033">
    <property type="entry name" value="DUF4246"/>
    <property type="match status" value="1"/>
</dbReference>
<proteinExistence type="predicted"/>
<dbReference type="PANTHER" id="PTHR33119:SF1">
    <property type="entry name" value="FE2OG DIOXYGENASE DOMAIN-CONTAINING PROTEIN"/>
    <property type="match status" value="1"/>
</dbReference>
<dbReference type="RefSeq" id="XP_025429608.1">
    <property type="nucleotide sequence ID" value="XM_025577492.1"/>
</dbReference>
<protein>
    <submittedName>
        <fullName evidence="3">Uncharacterized protein</fullName>
    </submittedName>
</protein>
<evidence type="ECO:0000313" key="3">
    <source>
        <dbReference type="EMBL" id="PYH43626.1"/>
    </source>
</evidence>
<organism evidence="3 4">
    <name type="scientific">Aspergillus saccharolyticus JOP 1030-1</name>
    <dbReference type="NCBI Taxonomy" id="1450539"/>
    <lineage>
        <taxon>Eukaryota</taxon>
        <taxon>Fungi</taxon>
        <taxon>Dikarya</taxon>
        <taxon>Ascomycota</taxon>
        <taxon>Pezizomycotina</taxon>
        <taxon>Eurotiomycetes</taxon>
        <taxon>Eurotiomycetidae</taxon>
        <taxon>Eurotiales</taxon>
        <taxon>Aspergillaceae</taxon>
        <taxon>Aspergillus</taxon>
        <taxon>Aspergillus subgen. Circumdati</taxon>
    </lineage>
</organism>
<dbReference type="GeneID" id="37078721"/>
<dbReference type="Pfam" id="PF21666">
    <property type="entry name" value="DUF4246_N"/>
    <property type="match status" value="1"/>
</dbReference>
<dbReference type="PANTHER" id="PTHR33119">
    <property type="entry name" value="IFI3P"/>
    <property type="match status" value="1"/>
</dbReference>
<keyword evidence="4" id="KW-1185">Reference proteome</keyword>
<evidence type="ECO:0000259" key="2">
    <source>
        <dbReference type="Pfam" id="PF21666"/>
    </source>
</evidence>
<dbReference type="Proteomes" id="UP000248349">
    <property type="component" value="Unassembled WGS sequence"/>
</dbReference>
<dbReference type="OrthoDB" id="415532at2759"/>
<dbReference type="AlphaFoldDB" id="A0A318Z8P4"/>
<dbReference type="InterPro" id="IPR025340">
    <property type="entry name" value="DUF4246"/>
</dbReference>
<dbReference type="InterPro" id="IPR049207">
    <property type="entry name" value="DUF4246_N"/>
</dbReference>
<dbReference type="STRING" id="1450539.A0A318Z8P4"/>
<feature type="domain" description="DUF4246" evidence="1">
    <location>
        <begin position="81"/>
        <end position="221"/>
    </location>
</feature>
<gene>
    <name evidence="3" type="ORF">BP01DRAFT_384283</name>
</gene>
<dbReference type="EMBL" id="KZ821242">
    <property type="protein sequence ID" value="PYH43626.1"/>
    <property type="molecule type" value="Genomic_DNA"/>
</dbReference>
<dbReference type="InterPro" id="IPR049192">
    <property type="entry name" value="DUF4246_C"/>
</dbReference>
<accession>A0A318Z8P4</accession>
<evidence type="ECO:0000259" key="1">
    <source>
        <dbReference type="Pfam" id="PF14033"/>
    </source>
</evidence>
<feature type="domain" description="DUF4246" evidence="2">
    <location>
        <begin position="1"/>
        <end position="29"/>
    </location>
</feature>
<sequence length="252" mass="28901">MLRLMERITDLKNWEQEVFNPATLAEWRAQASEYVHLDPQTDQDVDMDLVTTRSWLWCVAELQDKARSLRETGHVVVFNADPSLYMLIYGQTKVLSRGGRVPLAADGLIWDSFPATGLGQTDSVQHHPPGEIRITSYINNLHPANAQAYSAIEKLISLAIRPWNDILVKGVRGRMPRRIHTYMVTNRELSPMGEVPPGGAAPAGWKENITRRSWTPEEWEEYCLRLMEFLQHPDENPKYRVFEPEPDDPPQT</sequence>
<evidence type="ECO:0000313" key="4">
    <source>
        <dbReference type="Proteomes" id="UP000248349"/>
    </source>
</evidence>
<name>A0A318Z8P4_9EURO</name>